<dbReference type="InterPro" id="IPR014284">
    <property type="entry name" value="RNA_pol_sigma-70_dom"/>
</dbReference>
<dbReference type="Proteomes" id="UP000812270">
    <property type="component" value="Unassembled WGS sequence"/>
</dbReference>
<dbReference type="InterPro" id="IPR007627">
    <property type="entry name" value="RNA_pol_sigma70_r2"/>
</dbReference>
<dbReference type="EMBL" id="JAHSPG010000018">
    <property type="protein sequence ID" value="MBV4360587.1"/>
    <property type="molecule type" value="Genomic_DNA"/>
</dbReference>
<dbReference type="PANTHER" id="PTHR43133">
    <property type="entry name" value="RNA POLYMERASE ECF-TYPE SIGMA FACTO"/>
    <property type="match status" value="1"/>
</dbReference>
<dbReference type="RefSeq" id="WP_217795105.1">
    <property type="nucleotide sequence ID" value="NZ_JAHSPG010000018.1"/>
</dbReference>
<dbReference type="Pfam" id="PF08281">
    <property type="entry name" value="Sigma70_r4_2"/>
    <property type="match status" value="1"/>
</dbReference>
<dbReference type="GO" id="GO:0016987">
    <property type="term" value="F:sigma factor activity"/>
    <property type="evidence" value="ECO:0007669"/>
    <property type="project" value="UniProtKB-KW"/>
</dbReference>
<evidence type="ECO:0000313" key="6">
    <source>
        <dbReference type="EMBL" id="MBV4360587.1"/>
    </source>
</evidence>
<protein>
    <submittedName>
        <fullName evidence="6">RNA polymerase sigma-70 factor</fullName>
    </submittedName>
</protein>
<sequence length="200" mass="23269">MRSLNRDLLDDEVKLLLEKIANADESAFKLLFDLYHRKVLFIAKKILKEETYAIDALQEVFIKIWINRSKLPDIENFDAYFNALVRNCMYDHLKKHAFLGLMENAVGEDVETEDGNTLNIVLGKDLQNTIAQALEHLPPQQKRVFELSRFEGLKYHEIADLLHISKETVKKHIVRASRFVKGYLISHGHMVLLCTLINFF</sequence>
<evidence type="ECO:0000259" key="4">
    <source>
        <dbReference type="Pfam" id="PF04542"/>
    </source>
</evidence>
<name>A0A9E2WA00_9BACT</name>
<reference evidence="6" key="1">
    <citation type="submission" date="2021-06" db="EMBL/GenBank/DDBJ databases">
        <authorList>
            <person name="Huq M.A."/>
        </authorList>
    </citation>
    <scope>NUCLEOTIDE SEQUENCE</scope>
    <source>
        <strain evidence="6">MAH-26</strain>
    </source>
</reference>
<evidence type="ECO:0000313" key="7">
    <source>
        <dbReference type="Proteomes" id="UP000812270"/>
    </source>
</evidence>
<dbReference type="Pfam" id="PF04542">
    <property type="entry name" value="Sigma70_r2"/>
    <property type="match status" value="1"/>
</dbReference>
<evidence type="ECO:0000256" key="1">
    <source>
        <dbReference type="ARBA" id="ARBA00023015"/>
    </source>
</evidence>
<proteinExistence type="predicted"/>
<dbReference type="GO" id="GO:0006352">
    <property type="term" value="P:DNA-templated transcription initiation"/>
    <property type="evidence" value="ECO:0007669"/>
    <property type="project" value="InterPro"/>
</dbReference>
<dbReference type="InterPro" id="IPR013249">
    <property type="entry name" value="RNA_pol_sigma70_r4_t2"/>
</dbReference>
<dbReference type="InterPro" id="IPR014327">
    <property type="entry name" value="RNA_pol_sigma70_bacteroid"/>
</dbReference>
<gene>
    <name evidence="6" type="ORF">KTO63_25710</name>
</gene>
<comment type="caution">
    <text evidence="6">The sequence shown here is derived from an EMBL/GenBank/DDBJ whole genome shotgun (WGS) entry which is preliminary data.</text>
</comment>
<keyword evidence="1" id="KW-0805">Transcription regulation</keyword>
<dbReference type="NCBIfam" id="TIGR02937">
    <property type="entry name" value="sigma70-ECF"/>
    <property type="match status" value="1"/>
</dbReference>
<feature type="domain" description="RNA polymerase sigma-70 region 2" evidence="4">
    <location>
        <begin position="31"/>
        <end position="97"/>
    </location>
</feature>
<keyword evidence="3" id="KW-0804">Transcription</keyword>
<dbReference type="GO" id="GO:0003677">
    <property type="term" value="F:DNA binding"/>
    <property type="evidence" value="ECO:0007669"/>
    <property type="project" value="InterPro"/>
</dbReference>
<dbReference type="AlphaFoldDB" id="A0A9E2WA00"/>
<organism evidence="6 7">
    <name type="scientific">Pinibacter aurantiacus</name>
    <dbReference type="NCBI Taxonomy" id="2851599"/>
    <lineage>
        <taxon>Bacteria</taxon>
        <taxon>Pseudomonadati</taxon>
        <taxon>Bacteroidota</taxon>
        <taxon>Chitinophagia</taxon>
        <taxon>Chitinophagales</taxon>
        <taxon>Chitinophagaceae</taxon>
        <taxon>Pinibacter</taxon>
    </lineage>
</organism>
<keyword evidence="2" id="KW-0731">Sigma factor</keyword>
<dbReference type="PANTHER" id="PTHR43133:SF46">
    <property type="entry name" value="RNA POLYMERASE SIGMA-70 FACTOR ECF SUBFAMILY"/>
    <property type="match status" value="1"/>
</dbReference>
<evidence type="ECO:0000256" key="3">
    <source>
        <dbReference type="ARBA" id="ARBA00023163"/>
    </source>
</evidence>
<evidence type="ECO:0000259" key="5">
    <source>
        <dbReference type="Pfam" id="PF08281"/>
    </source>
</evidence>
<dbReference type="NCBIfam" id="TIGR02985">
    <property type="entry name" value="Sig70_bacteroi1"/>
    <property type="match status" value="1"/>
</dbReference>
<accession>A0A9E2WA00</accession>
<keyword evidence="7" id="KW-1185">Reference proteome</keyword>
<feature type="domain" description="RNA polymerase sigma factor 70 region 4 type 2" evidence="5">
    <location>
        <begin position="129"/>
        <end position="177"/>
    </location>
</feature>
<dbReference type="CDD" id="cd06171">
    <property type="entry name" value="Sigma70_r4"/>
    <property type="match status" value="1"/>
</dbReference>
<dbReference type="InterPro" id="IPR039425">
    <property type="entry name" value="RNA_pol_sigma-70-like"/>
</dbReference>
<evidence type="ECO:0000256" key="2">
    <source>
        <dbReference type="ARBA" id="ARBA00023082"/>
    </source>
</evidence>